<feature type="transmembrane region" description="Helical" evidence="7">
    <location>
        <begin position="52"/>
        <end position="74"/>
    </location>
</feature>
<dbReference type="Gene3D" id="3.40.50.300">
    <property type="entry name" value="P-loop containing nucleotide triphosphate hydrolases"/>
    <property type="match status" value="1"/>
</dbReference>
<dbReference type="InterPro" id="IPR011527">
    <property type="entry name" value="ABC1_TM_dom"/>
</dbReference>
<dbReference type="SMART" id="SM00382">
    <property type="entry name" value="AAA"/>
    <property type="match status" value="1"/>
</dbReference>
<dbReference type="PROSITE" id="PS50893">
    <property type="entry name" value="ABC_TRANSPORTER_2"/>
    <property type="match status" value="1"/>
</dbReference>
<evidence type="ECO:0000259" key="9">
    <source>
        <dbReference type="PROSITE" id="PS50929"/>
    </source>
</evidence>
<dbReference type="Gene3D" id="1.20.1560.10">
    <property type="entry name" value="ABC transporter type 1, transmembrane domain"/>
    <property type="match status" value="1"/>
</dbReference>
<dbReference type="PANTHER" id="PTHR43394">
    <property type="entry name" value="ATP-DEPENDENT PERMEASE MDL1, MITOCHONDRIAL"/>
    <property type="match status" value="1"/>
</dbReference>
<dbReference type="AlphaFoldDB" id="A0A1N6K369"/>
<dbReference type="EMBL" id="FSRA01000002">
    <property type="protein sequence ID" value="SIO51005.1"/>
    <property type="molecule type" value="Genomic_DNA"/>
</dbReference>
<dbReference type="GO" id="GO:0005524">
    <property type="term" value="F:ATP binding"/>
    <property type="evidence" value="ECO:0007669"/>
    <property type="project" value="UniProtKB-KW"/>
</dbReference>
<dbReference type="Pfam" id="PF00005">
    <property type="entry name" value="ABC_tran"/>
    <property type="match status" value="1"/>
</dbReference>
<dbReference type="SUPFAM" id="SSF90123">
    <property type="entry name" value="ABC transporter transmembrane region"/>
    <property type="match status" value="1"/>
</dbReference>
<feature type="transmembrane region" description="Helical" evidence="7">
    <location>
        <begin position="191"/>
        <end position="211"/>
    </location>
</feature>
<keyword evidence="2 7" id="KW-0812">Transmembrane</keyword>
<evidence type="ECO:0000313" key="10">
    <source>
        <dbReference type="EMBL" id="SIO51005.1"/>
    </source>
</evidence>
<evidence type="ECO:0000256" key="5">
    <source>
        <dbReference type="ARBA" id="ARBA00022989"/>
    </source>
</evidence>
<keyword evidence="11" id="KW-1185">Reference proteome</keyword>
<dbReference type="Proteomes" id="UP000185003">
    <property type="component" value="Unassembled WGS sequence"/>
</dbReference>
<proteinExistence type="predicted"/>
<keyword evidence="4 10" id="KW-0067">ATP-binding</keyword>
<dbReference type="InterPro" id="IPR003593">
    <property type="entry name" value="AAA+_ATPase"/>
</dbReference>
<evidence type="ECO:0000313" key="11">
    <source>
        <dbReference type="Proteomes" id="UP000185003"/>
    </source>
</evidence>
<dbReference type="PROSITE" id="PS00211">
    <property type="entry name" value="ABC_TRANSPORTER_1"/>
    <property type="match status" value="1"/>
</dbReference>
<dbReference type="RefSeq" id="WP_234979795.1">
    <property type="nucleotide sequence ID" value="NZ_FSRA01000002.1"/>
</dbReference>
<evidence type="ECO:0000256" key="3">
    <source>
        <dbReference type="ARBA" id="ARBA00022741"/>
    </source>
</evidence>
<keyword evidence="5 7" id="KW-1133">Transmembrane helix</keyword>
<evidence type="ECO:0000256" key="1">
    <source>
        <dbReference type="ARBA" id="ARBA00004651"/>
    </source>
</evidence>
<dbReference type="GO" id="GO:0015421">
    <property type="term" value="F:ABC-type oligopeptide transporter activity"/>
    <property type="evidence" value="ECO:0007669"/>
    <property type="project" value="TreeGrafter"/>
</dbReference>
<dbReference type="STRING" id="536979.SAMN04488055_4988"/>
<feature type="domain" description="ABC transmembrane type-1" evidence="9">
    <location>
        <begin position="52"/>
        <end position="331"/>
    </location>
</feature>
<dbReference type="InterPro" id="IPR036640">
    <property type="entry name" value="ABC1_TM_sf"/>
</dbReference>
<evidence type="ECO:0000256" key="7">
    <source>
        <dbReference type="SAM" id="Phobius"/>
    </source>
</evidence>
<feature type="transmembrane region" description="Helical" evidence="7">
    <location>
        <begin position="288"/>
        <end position="313"/>
    </location>
</feature>
<dbReference type="GO" id="GO:0005886">
    <property type="term" value="C:plasma membrane"/>
    <property type="evidence" value="ECO:0007669"/>
    <property type="project" value="UniProtKB-SubCell"/>
</dbReference>
<evidence type="ECO:0000256" key="2">
    <source>
        <dbReference type="ARBA" id="ARBA00022692"/>
    </source>
</evidence>
<reference evidence="10 11" key="1">
    <citation type="submission" date="2016-11" db="EMBL/GenBank/DDBJ databases">
        <authorList>
            <person name="Jaros S."/>
            <person name="Januszkiewicz K."/>
            <person name="Wedrychowicz H."/>
        </authorList>
    </citation>
    <scope>NUCLEOTIDE SEQUENCE [LARGE SCALE GENOMIC DNA]</scope>
    <source>
        <strain evidence="10 11">DSM 24787</strain>
    </source>
</reference>
<accession>A0A1N6K369</accession>
<comment type="subcellular location">
    <subcellularLocation>
        <location evidence="1">Cell membrane</location>
        <topology evidence="1">Multi-pass membrane protein</topology>
    </subcellularLocation>
</comment>
<evidence type="ECO:0000259" key="8">
    <source>
        <dbReference type="PROSITE" id="PS50893"/>
    </source>
</evidence>
<keyword evidence="3" id="KW-0547">Nucleotide-binding</keyword>
<dbReference type="PROSITE" id="PS50929">
    <property type="entry name" value="ABC_TM1F"/>
    <property type="match status" value="1"/>
</dbReference>
<feature type="transmembrane region" description="Helical" evidence="7">
    <location>
        <begin position="86"/>
        <end position="106"/>
    </location>
</feature>
<dbReference type="InterPro" id="IPR003439">
    <property type="entry name" value="ABC_transporter-like_ATP-bd"/>
</dbReference>
<keyword evidence="6 7" id="KW-0472">Membrane</keyword>
<name>A0A1N6K369_9BACT</name>
<gene>
    <name evidence="10" type="ORF">SAMN04488055_4988</name>
</gene>
<evidence type="ECO:0000256" key="6">
    <source>
        <dbReference type="ARBA" id="ARBA00023136"/>
    </source>
</evidence>
<sequence>MCRSINHNAVQAIMNYNLNKPNNDPSKKPKSWAALKKLYQFLGAEQKNLLRAFLAVMVSSVLNLSGPVLAGYTIDHYIQNKQYSGVLVICGILLVMYLIAFGANYLQGRLMGSIGQRMLYNLRNAVFGKLQELPVAFFNQNKTGDLISRINNDTEKVNQFFSQSLIQFSSSIFMMVGAGIFLLSINFRLGAASLVPALLLLVFTRLISPWVRRRNADNMKSTGGLSSEIQESLNNFKVIIAFNRRDYFRKRFEEANVKNYKTAIGAGLANNIFMPVFGFSAHIAQMTVLVYGIYMISAGDFTVGLLISFLAYVTNFYNPIRQLAALWANFQVALAGWDRIAEILSMESNLETLPAAKSITGNGAVLSFQDVHFAYPDGKAVLHHVNLQLERGKTYAFVGPTGGGKTTTASLMARLYDPTQGTVLLHGKDLRTYEPSERSAKIGFILQEPFLFSGTIRDNILYGNEQYKDHSNEQLIAVLGESNLDSLLSRFENGLETPVLASGDAISLGQKQLIVFIRAILRKPELLILDEATANIDTVTEQLLENILKNLPAETTRVIIAHRLNTIENADEIYFVNAGEVQRAGSLDHAVNMLLHEKRES</sequence>
<organism evidence="10 11">
    <name type="scientific">Chitinophaga niabensis</name>
    <dbReference type="NCBI Taxonomy" id="536979"/>
    <lineage>
        <taxon>Bacteria</taxon>
        <taxon>Pseudomonadati</taxon>
        <taxon>Bacteroidota</taxon>
        <taxon>Chitinophagia</taxon>
        <taxon>Chitinophagales</taxon>
        <taxon>Chitinophagaceae</taxon>
        <taxon>Chitinophaga</taxon>
    </lineage>
</organism>
<feature type="transmembrane region" description="Helical" evidence="7">
    <location>
        <begin position="165"/>
        <end position="185"/>
    </location>
</feature>
<dbReference type="Pfam" id="PF00664">
    <property type="entry name" value="ABC_membrane"/>
    <property type="match status" value="1"/>
</dbReference>
<dbReference type="GO" id="GO:0016887">
    <property type="term" value="F:ATP hydrolysis activity"/>
    <property type="evidence" value="ECO:0007669"/>
    <property type="project" value="InterPro"/>
</dbReference>
<dbReference type="InterPro" id="IPR039421">
    <property type="entry name" value="Type_1_exporter"/>
</dbReference>
<protein>
    <submittedName>
        <fullName evidence="10">ATP-binding cassette, subfamily B</fullName>
    </submittedName>
</protein>
<dbReference type="PANTHER" id="PTHR43394:SF1">
    <property type="entry name" value="ATP-BINDING CASSETTE SUB-FAMILY B MEMBER 10, MITOCHONDRIAL"/>
    <property type="match status" value="1"/>
</dbReference>
<feature type="domain" description="ABC transporter" evidence="8">
    <location>
        <begin position="366"/>
        <end position="601"/>
    </location>
</feature>
<dbReference type="InterPro" id="IPR017871">
    <property type="entry name" value="ABC_transporter-like_CS"/>
</dbReference>
<dbReference type="CDD" id="cd18547">
    <property type="entry name" value="ABC_6TM_Tm288_like"/>
    <property type="match status" value="1"/>
</dbReference>
<dbReference type="SUPFAM" id="SSF52540">
    <property type="entry name" value="P-loop containing nucleoside triphosphate hydrolases"/>
    <property type="match status" value="1"/>
</dbReference>
<evidence type="ECO:0000256" key="4">
    <source>
        <dbReference type="ARBA" id="ARBA00022840"/>
    </source>
</evidence>
<dbReference type="InterPro" id="IPR027417">
    <property type="entry name" value="P-loop_NTPase"/>
</dbReference>